<dbReference type="OrthoDB" id="25097at2157"/>
<dbReference type="HOGENOM" id="CLU_2217196_0_0_2"/>
<evidence type="ECO:0000313" key="2">
    <source>
        <dbReference type="Proteomes" id="UP000002654"/>
    </source>
</evidence>
<dbReference type="eggNOG" id="arCOG05572">
    <property type="taxonomic scope" value="Archaea"/>
</dbReference>
<keyword evidence="2" id="KW-1185">Reference proteome</keyword>
<dbReference type="PaxDb" id="768679-TTX_0817"/>
<dbReference type="PATRIC" id="fig|768679.9.peg.824"/>
<dbReference type="STRING" id="768679.TTX_0817"/>
<dbReference type="Proteomes" id="UP000002654">
    <property type="component" value="Chromosome"/>
</dbReference>
<dbReference type="RefSeq" id="WP_014126726.1">
    <property type="nucleotide sequence ID" value="NC_016070.1"/>
</dbReference>
<gene>
    <name evidence="1" type="ordered locus">TTX_0817</name>
</gene>
<accession>G4RPH5</accession>
<dbReference type="GeneID" id="11261707"/>
<evidence type="ECO:0000313" key="1">
    <source>
        <dbReference type="EMBL" id="CCC81470.1"/>
    </source>
</evidence>
<dbReference type="AlphaFoldDB" id="G4RPH5"/>
<name>G4RPH5_THETK</name>
<proteinExistence type="predicted"/>
<sequence>MSIYVASSGKTTLECDMAYSNFSEGGRHYVPCIIRGPVDLGCLARSLGIIEGDCISTEIYKICREGDHLYMTIDVEKAFSLGKTPGEIAKYILIISDICSNK</sequence>
<dbReference type="EMBL" id="FN869859">
    <property type="protein sequence ID" value="CCC81470.1"/>
    <property type="molecule type" value="Genomic_DNA"/>
</dbReference>
<dbReference type="KEGG" id="ttn:TTX_0817"/>
<protein>
    <submittedName>
        <fullName evidence="1">Uncharacterized protein</fullName>
    </submittedName>
</protein>
<organism evidence="1 2">
    <name type="scientific">Thermoproteus tenax (strain ATCC 35583 / DSM 2078 / JCM 9277 / NBRC 100435 / Kra 1)</name>
    <dbReference type="NCBI Taxonomy" id="768679"/>
    <lineage>
        <taxon>Archaea</taxon>
        <taxon>Thermoproteota</taxon>
        <taxon>Thermoprotei</taxon>
        <taxon>Thermoproteales</taxon>
        <taxon>Thermoproteaceae</taxon>
        <taxon>Thermoproteus</taxon>
    </lineage>
</organism>
<reference evidence="1 2" key="1">
    <citation type="journal article" date="2011" name="PLoS ONE">
        <title>The complete genome sequence of Thermoproteus tenax: a physiologically versatile member of the Crenarchaeota.</title>
        <authorList>
            <person name="Siebers B."/>
            <person name="Zaparty M."/>
            <person name="Raddatz G."/>
            <person name="Tjaden B."/>
            <person name="Albers S.V."/>
            <person name="Bell S.D."/>
            <person name="Blombach F."/>
            <person name="Kletzin A."/>
            <person name="Kyrpides N."/>
            <person name="Lanz C."/>
            <person name="Plagens A."/>
            <person name="Rampp M."/>
            <person name="Rosinus A."/>
            <person name="von Jan M."/>
            <person name="Makarova K.S."/>
            <person name="Klenk H.P."/>
            <person name="Schuster S.C."/>
            <person name="Hensel R."/>
        </authorList>
    </citation>
    <scope>NUCLEOTIDE SEQUENCE [LARGE SCALE GENOMIC DNA]</scope>
    <source>
        <strain evidence="2">ATCC 35583 / DSM 2078 / JCM 9277 / NBRC 100435 / Kra 1</strain>
    </source>
</reference>